<dbReference type="Proteomes" id="UP000044136">
    <property type="component" value="Unassembled WGS sequence"/>
</dbReference>
<proteinExistence type="inferred from homology"/>
<comment type="cofactor">
    <cofactor evidence="1">
        <name>Zn(2+)</name>
        <dbReference type="ChEBI" id="CHEBI:29105"/>
    </cofactor>
</comment>
<evidence type="ECO:0000256" key="2">
    <source>
        <dbReference type="ARBA" id="ARBA00022723"/>
    </source>
</evidence>
<dbReference type="AlphaFoldDB" id="A0A078M6E8"/>
<dbReference type="GO" id="GO:0046872">
    <property type="term" value="F:metal ion binding"/>
    <property type="evidence" value="ECO:0007669"/>
    <property type="project" value="UniProtKB-KW"/>
</dbReference>
<accession>A0A078M6E8</accession>
<evidence type="ECO:0000256" key="1">
    <source>
        <dbReference type="ARBA" id="ARBA00001947"/>
    </source>
</evidence>
<keyword evidence="3 6" id="KW-0378">Hydrolase</keyword>
<dbReference type="EMBL" id="CCSE01000001">
    <property type="protein sequence ID" value="CEA03013.1"/>
    <property type="molecule type" value="Genomic_DNA"/>
</dbReference>
<dbReference type="eggNOG" id="COG1402">
    <property type="taxonomic scope" value="Bacteria"/>
</dbReference>
<reference evidence="6 7" key="1">
    <citation type="submission" date="2014-07" db="EMBL/GenBank/DDBJ databases">
        <authorList>
            <person name="Urmite Genomes Urmite Genomes"/>
        </authorList>
    </citation>
    <scope>NUCLEOTIDE SEQUENCE [LARGE SCALE GENOMIC DNA]</scope>
    <source>
        <strain evidence="6 7">13MG44_air</strain>
    </source>
</reference>
<dbReference type="InterPro" id="IPR003785">
    <property type="entry name" value="Creatininase/forma_Hydrolase"/>
</dbReference>
<keyword evidence="7" id="KW-1185">Reference proteome</keyword>
<dbReference type="HOGENOM" id="CLU_055029_2_1_9"/>
<gene>
    <name evidence="6" type="primary">crnA</name>
    <name evidence="6" type="ORF">BN1048_01948</name>
</gene>
<evidence type="ECO:0000313" key="7">
    <source>
        <dbReference type="Proteomes" id="UP000044136"/>
    </source>
</evidence>
<protein>
    <submittedName>
        <fullName evidence="6">Creatinine amidohydrolase</fullName>
    </submittedName>
</protein>
<dbReference type="PANTHER" id="PTHR35005">
    <property type="entry name" value="3-DEHYDRO-SCYLLO-INOSOSE HYDROLASE"/>
    <property type="match status" value="1"/>
</dbReference>
<evidence type="ECO:0000256" key="3">
    <source>
        <dbReference type="ARBA" id="ARBA00022801"/>
    </source>
</evidence>
<dbReference type="InterPro" id="IPR024087">
    <property type="entry name" value="Creatininase-like_sf"/>
</dbReference>
<dbReference type="GO" id="GO:0009231">
    <property type="term" value="P:riboflavin biosynthetic process"/>
    <property type="evidence" value="ECO:0007669"/>
    <property type="project" value="TreeGrafter"/>
</dbReference>
<dbReference type="PANTHER" id="PTHR35005:SF1">
    <property type="entry name" value="2-AMINO-5-FORMYLAMINO-6-RIBOSYLAMINOPYRIMIDIN-4(3H)-ONE 5'-MONOPHOSPHATE DEFORMYLASE"/>
    <property type="match status" value="1"/>
</dbReference>
<evidence type="ECO:0000313" key="6">
    <source>
        <dbReference type="EMBL" id="CEA03013.1"/>
    </source>
</evidence>
<keyword evidence="4" id="KW-0862">Zinc</keyword>
<evidence type="ECO:0000256" key="4">
    <source>
        <dbReference type="ARBA" id="ARBA00022833"/>
    </source>
</evidence>
<dbReference type="RefSeq" id="WP_035810680.1">
    <property type="nucleotide sequence ID" value="NZ_CCSE01000001.1"/>
</dbReference>
<dbReference type="SUPFAM" id="SSF102215">
    <property type="entry name" value="Creatininase"/>
    <property type="match status" value="1"/>
</dbReference>
<dbReference type="OrthoDB" id="9801445at2"/>
<comment type="similarity">
    <text evidence="5">Belongs to the creatininase superfamily.</text>
</comment>
<keyword evidence="2" id="KW-0479">Metal-binding</keyword>
<dbReference type="Pfam" id="PF02633">
    <property type="entry name" value="Creatininase"/>
    <property type="match status" value="1"/>
</dbReference>
<name>A0A078M6E8_9STAP</name>
<dbReference type="STRING" id="1461582.BN1048_01948"/>
<evidence type="ECO:0000256" key="5">
    <source>
        <dbReference type="ARBA" id="ARBA00024029"/>
    </source>
</evidence>
<sequence>MNSYILSDMTWPEIESAFKDVKIAIIPVGAQEQHGHHIAEGCDSYRAGEFSKLLTERNYPSVALAPTINYGVSPHHMNFPGTISLKPETLIALLDDIVTSLSQHGIEKFLVINGHGGNTSTLNVAAEKIARDKNVSIAVSKYVDAASDVIQENITSEHFGHACEREVSESLYLYPSIVRKDKLQAAEYNDSFALNVRKRKYIKLVHQFDDVTKNGNLGDGRKGSYELGEKIINQALENLTGFIKEFIEE</sequence>
<dbReference type="GO" id="GO:0016811">
    <property type="term" value="F:hydrolase activity, acting on carbon-nitrogen (but not peptide) bonds, in linear amides"/>
    <property type="evidence" value="ECO:0007669"/>
    <property type="project" value="TreeGrafter"/>
</dbReference>
<dbReference type="Gene3D" id="3.40.50.10310">
    <property type="entry name" value="Creatininase"/>
    <property type="match status" value="1"/>
</dbReference>
<organism evidence="6 7">
    <name type="scientific">Jeotgalicoccus saudimassiliensis</name>
    <dbReference type="NCBI Taxonomy" id="1461582"/>
    <lineage>
        <taxon>Bacteria</taxon>
        <taxon>Bacillati</taxon>
        <taxon>Bacillota</taxon>
        <taxon>Bacilli</taxon>
        <taxon>Bacillales</taxon>
        <taxon>Staphylococcaceae</taxon>
        <taxon>Jeotgalicoccus</taxon>
    </lineage>
</organism>